<dbReference type="Proteomes" id="UP000663829">
    <property type="component" value="Unassembled WGS sequence"/>
</dbReference>
<feature type="non-terminal residue" evidence="1">
    <location>
        <position position="1"/>
    </location>
</feature>
<comment type="caution">
    <text evidence="1">The sequence shown here is derived from an EMBL/GenBank/DDBJ whole genome shotgun (WGS) entry which is preliminary data.</text>
</comment>
<accession>A0A815DNY9</accession>
<dbReference type="AlphaFoldDB" id="A0A815DNY9"/>
<reference evidence="1" key="1">
    <citation type="submission" date="2021-02" db="EMBL/GenBank/DDBJ databases">
        <authorList>
            <person name="Nowell W R."/>
        </authorList>
    </citation>
    <scope>NUCLEOTIDE SEQUENCE</scope>
</reference>
<evidence type="ECO:0000313" key="3">
    <source>
        <dbReference type="Proteomes" id="UP000663829"/>
    </source>
</evidence>
<dbReference type="OrthoDB" id="10056139at2759"/>
<dbReference type="EMBL" id="CAJNOQ010012451">
    <property type="protein sequence ID" value="CAF1300351.1"/>
    <property type="molecule type" value="Genomic_DNA"/>
</dbReference>
<evidence type="ECO:0000313" key="1">
    <source>
        <dbReference type="EMBL" id="CAF1300351.1"/>
    </source>
</evidence>
<dbReference type="EMBL" id="CAJOBC010037104">
    <property type="protein sequence ID" value="CAF4123036.1"/>
    <property type="molecule type" value="Genomic_DNA"/>
</dbReference>
<name>A0A815DNY9_9BILA</name>
<protein>
    <submittedName>
        <fullName evidence="1">Uncharacterized protein</fullName>
    </submittedName>
</protein>
<evidence type="ECO:0000313" key="2">
    <source>
        <dbReference type="EMBL" id="CAF4123036.1"/>
    </source>
</evidence>
<gene>
    <name evidence="1" type="ORF">GPM918_LOCUS28486</name>
    <name evidence="2" type="ORF">SRO942_LOCUS28989</name>
</gene>
<dbReference type="InterPro" id="IPR038623">
    <property type="entry name" value="STING_C_sf"/>
</dbReference>
<organism evidence="1 3">
    <name type="scientific">Didymodactylos carnosus</name>
    <dbReference type="NCBI Taxonomy" id="1234261"/>
    <lineage>
        <taxon>Eukaryota</taxon>
        <taxon>Metazoa</taxon>
        <taxon>Spiralia</taxon>
        <taxon>Gnathifera</taxon>
        <taxon>Rotifera</taxon>
        <taxon>Eurotatoria</taxon>
        <taxon>Bdelloidea</taxon>
        <taxon>Philodinida</taxon>
        <taxon>Philodinidae</taxon>
        <taxon>Didymodactylos</taxon>
    </lineage>
</organism>
<sequence>INTIRKTQYDCYKQFIDDSKNLTSGGRSISKVLYSPVYYVLALSSCYCGEPDSVKLKETDKNVAGIITDPDKQGRIHLAYANGEVLRSKKMEHFSRYLRRTFYYVDEENEKGEIIRYLFCAEYPYILSTLYQMQLLGDLNEDQKRDEYLRYCNIFQRILIAHNLTDCIKLIMYDDGQNKVDSVEQLWDQIRDDIVSWTVDSPVLTQIQTPSLPVASGRKIVPIKRLFKLGTDELEQSRLFIEALKTKLNNNNGVTITDPELDNHVIILLNGGLSKVSSRLMNSIPYLMFDLNKQREPNDDDIVKILYYLKNLNVLSKSYTERFESIEGLMQKSEVEFTTAGKGIAVAFYFNYAKLLTSTKDHRERVQTLKSQLYSEKLIDDIDKIFIEKWVFILPWTTNGSLQLLKNACLFKESGFDLSQISLKLININLTLAGVVERSYSPLFIFQLTKIDENKTYYFPMEIPAAFHGLQNQYENSQAEFHFGKFHPVDQAGIFQKEVQHYYNEEKNTEWHEHIMLVPIPKPNHNMEKDNYTSKVLLDTLWSKLSTIASNN</sequence>
<proteinExistence type="predicted"/>
<dbReference type="Proteomes" id="UP000681722">
    <property type="component" value="Unassembled WGS sequence"/>
</dbReference>
<dbReference type="Gene3D" id="3.40.50.12100">
    <property type="entry name" value="Stimulator of interferon genes protein"/>
    <property type="match status" value="2"/>
</dbReference>
<keyword evidence="3" id="KW-1185">Reference proteome</keyword>